<feature type="transmembrane region" description="Helical" evidence="7">
    <location>
        <begin position="131"/>
        <end position="150"/>
    </location>
</feature>
<feature type="domain" description="Major facilitator superfamily (MFS) profile" evidence="8">
    <location>
        <begin position="1"/>
        <end position="384"/>
    </location>
</feature>
<accession>G4NUT3</accession>
<feature type="transmembrane region" description="Helical" evidence="7">
    <location>
        <begin position="43"/>
        <end position="62"/>
    </location>
</feature>
<dbReference type="GeneID" id="11238942"/>
<dbReference type="GO" id="GO:0005886">
    <property type="term" value="C:plasma membrane"/>
    <property type="evidence" value="ECO:0007669"/>
    <property type="project" value="UniProtKB-SubCell"/>
</dbReference>
<keyword evidence="4 7" id="KW-0812">Transmembrane</keyword>
<dbReference type="InterPro" id="IPR020846">
    <property type="entry name" value="MFS_dom"/>
</dbReference>
<dbReference type="Gene3D" id="1.20.1250.20">
    <property type="entry name" value="MFS general substrate transporter like domains"/>
    <property type="match status" value="2"/>
</dbReference>
<proteinExistence type="inferred from homology"/>
<feature type="transmembrane region" description="Helical" evidence="7">
    <location>
        <begin position="7"/>
        <end position="31"/>
    </location>
</feature>
<feature type="transmembrane region" description="Helical" evidence="7">
    <location>
        <begin position="333"/>
        <end position="354"/>
    </location>
</feature>
<feature type="transmembrane region" description="Helical" evidence="7">
    <location>
        <begin position="69"/>
        <end position="88"/>
    </location>
</feature>
<evidence type="ECO:0000259" key="8">
    <source>
        <dbReference type="PROSITE" id="PS50850"/>
    </source>
</evidence>
<gene>
    <name evidence="9" type="ordered locus">GYO_1356</name>
</gene>
<name>G4NUT3_BACS4</name>
<evidence type="ECO:0000256" key="4">
    <source>
        <dbReference type="ARBA" id="ARBA00022692"/>
    </source>
</evidence>
<evidence type="ECO:0000256" key="2">
    <source>
        <dbReference type="ARBA" id="ARBA00008335"/>
    </source>
</evidence>
<protein>
    <submittedName>
        <fullName evidence="9">Glucose/mannose:H+ symporter</fullName>
    </submittedName>
</protein>
<dbReference type="EMBL" id="CP002905">
    <property type="protein sequence ID" value="AEP86011.1"/>
    <property type="molecule type" value="Genomic_DNA"/>
</dbReference>
<feature type="transmembrane region" description="Helical" evidence="7">
    <location>
        <begin position="156"/>
        <end position="176"/>
    </location>
</feature>
<reference evidence="9 10" key="1">
    <citation type="journal article" date="2012" name="J. Bacteriol.">
        <title>Whole-genome sequences of Bacillus subtilis and close relatives.</title>
        <authorList>
            <person name="Earl A.M."/>
            <person name="Eppinger M."/>
            <person name="Fricke W.F."/>
            <person name="Rosovitz M.J."/>
            <person name="Rasko D.A."/>
            <person name="Daugherty S."/>
            <person name="Losick R."/>
            <person name="Kolter R."/>
            <person name="Ravel J."/>
        </authorList>
    </citation>
    <scope>NUCLEOTIDE SEQUENCE [LARGE SCALE GENOMIC DNA]</scope>
    <source>
        <strain evidence="10">DSM 15029 / JCM 12233 / NBRC 101239 / NRRL B-23049 / TU-B-10</strain>
    </source>
</reference>
<evidence type="ECO:0000256" key="1">
    <source>
        <dbReference type="ARBA" id="ARBA00004651"/>
    </source>
</evidence>
<feature type="transmembrane region" description="Helical" evidence="7">
    <location>
        <begin position="276"/>
        <end position="294"/>
    </location>
</feature>
<evidence type="ECO:0000256" key="6">
    <source>
        <dbReference type="ARBA" id="ARBA00023136"/>
    </source>
</evidence>
<keyword evidence="5 7" id="KW-1133">Transmembrane helix</keyword>
<evidence type="ECO:0000256" key="3">
    <source>
        <dbReference type="ARBA" id="ARBA00022448"/>
    </source>
</evidence>
<dbReference type="PANTHER" id="PTHR23514">
    <property type="entry name" value="BYPASS OF STOP CODON PROTEIN 6"/>
    <property type="match status" value="1"/>
</dbReference>
<feature type="transmembrane region" description="Helical" evidence="7">
    <location>
        <begin position="94"/>
        <end position="119"/>
    </location>
</feature>
<dbReference type="KEGG" id="bst:GYO_1356"/>
<feature type="transmembrane region" description="Helical" evidence="7">
    <location>
        <begin position="306"/>
        <end position="326"/>
    </location>
</feature>
<dbReference type="AlphaFoldDB" id="G4NUT3"/>
<keyword evidence="3" id="KW-0813">Transport</keyword>
<dbReference type="Proteomes" id="UP000002651">
    <property type="component" value="Chromosome"/>
</dbReference>
<sequence length="406" mass="45431">MLRGTYLFGYAFFFTVGIIHISTGSLTPFLLESFNKTTDDISVIIFFQFTGFLSGVLIAPLMIKKYSHFRTLTLALTIMLVALSIFFLTKDWYYIVVMAFLLGYGAGTLETTVGSFVIANFESNAEKMSKLEVLFGLGALTFPLLINSFININNWFLPYYCIFTFLFVLLGGWLIFLSKNRKYAKKANQQVTLPNVGAFQYFIGDRKKSKQLGFFVFFAFLYAGIETNFANFLPSIMINQDNEQISLISVSFFWVGIIIGRILIGLVSRRLDFSKYLLFSCSCLIVLLIAFSYISNPILQLGGTFLIGLSIAGIFPIALTLASIIIQKYVDEVTSLFIASASFGGAIISFLIGWSLNHDTILLTMGIFTTMAVILVGISVKIRRTKTEDPISLESTASKTHVNERY</sequence>
<keyword evidence="10" id="KW-1185">Reference proteome</keyword>
<dbReference type="GO" id="GO:0022857">
    <property type="term" value="F:transmembrane transporter activity"/>
    <property type="evidence" value="ECO:0007669"/>
    <property type="project" value="InterPro"/>
</dbReference>
<dbReference type="InterPro" id="IPR036259">
    <property type="entry name" value="MFS_trans_sf"/>
</dbReference>
<dbReference type="Pfam" id="PF07690">
    <property type="entry name" value="MFS_1"/>
    <property type="match status" value="1"/>
</dbReference>
<dbReference type="STRING" id="1052585.GYO_1356"/>
<evidence type="ECO:0000256" key="5">
    <source>
        <dbReference type="ARBA" id="ARBA00022989"/>
    </source>
</evidence>
<dbReference type="PANTHER" id="PTHR23514:SF3">
    <property type="entry name" value="BYPASS OF STOP CODON PROTEIN 6"/>
    <property type="match status" value="1"/>
</dbReference>
<feature type="transmembrane region" description="Helical" evidence="7">
    <location>
        <begin position="245"/>
        <end position="264"/>
    </location>
</feature>
<dbReference type="InterPro" id="IPR051788">
    <property type="entry name" value="MFS_Transporter"/>
</dbReference>
<organism evidence="9 10">
    <name type="scientific">Bacillus spizizenii (strain DSM 15029 / JCM 12233 / NBRC 101239 / NRRL B-23049 / TU-B-10)</name>
    <name type="common">Bacillus subtilis subsp. spizizenii</name>
    <dbReference type="NCBI Taxonomy" id="1052585"/>
    <lineage>
        <taxon>Bacteria</taxon>
        <taxon>Bacillati</taxon>
        <taxon>Bacillota</taxon>
        <taxon>Bacilli</taxon>
        <taxon>Bacillales</taxon>
        <taxon>Bacillaceae</taxon>
        <taxon>Bacillus</taxon>
    </lineage>
</organism>
<comment type="subcellular location">
    <subcellularLocation>
        <location evidence="1">Cell membrane</location>
        <topology evidence="1">Multi-pass membrane protein</topology>
    </subcellularLocation>
</comment>
<dbReference type="InterPro" id="IPR011701">
    <property type="entry name" value="MFS"/>
</dbReference>
<keyword evidence="6 7" id="KW-0472">Membrane</keyword>
<dbReference type="PROSITE" id="PS50850">
    <property type="entry name" value="MFS"/>
    <property type="match status" value="1"/>
</dbReference>
<dbReference type="CDD" id="cd17333">
    <property type="entry name" value="MFS_FucP_MFSD4_like"/>
    <property type="match status" value="1"/>
</dbReference>
<dbReference type="SUPFAM" id="SSF103473">
    <property type="entry name" value="MFS general substrate transporter"/>
    <property type="match status" value="1"/>
</dbReference>
<feature type="transmembrane region" description="Helical" evidence="7">
    <location>
        <begin position="360"/>
        <end position="380"/>
    </location>
</feature>
<evidence type="ECO:0000313" key="9">
    <source>
        <dbReference type="EMBL" id="AEP86011.1"/>
    </source>
</evidence>
<feature type="transmembrane region" description="Helical" evidence="7">
    <location>
        <begin position="212"/>
        <end position="233"/>
    </location>
</feature>
<comment type="similarity">
    <text evidence="2">Belongs to the major facilitator superfamily.</text>
</comment>
<dbReference type="HOGENOM" id="CLU_058035_0_0_9"/>
<evidence type="ECO:0000256" key="7">
    <source>
        <dbReference type="SAM" id="Phobius"/>
    </source>
</evidence>
<dbReference type="RefSeq" id="WP_014113291.1">
    <property type="nucleotide sequence ID" value="NC_016047.1"/>
</dbReference>
<evidence type="ECO:0000313" key="10">
    <source>
        <dbReference type="Proteomes" id="UP000002651"/>
    </source>
</evidence>